<dbReference type="AlphaFoldDB" id="A0AAU9IYB9"/>
<keyword evidence="3" id="KW-1185">Reference proteome</keyword>
<gene>
    <name evidence="2" type="ORF">BSTOLATCC_MIC15710</name>
</gene>
<comment type="caution">
    <text evidence="2">The sequence shown here is derived from an EMBL/GenBank/DDBJ whole genome shotgun (WGS) entry which is preliminary data.</text>
</comment>
<feature type="coiled-coil region" evidence="1">
    <location>
        <begin position="30"/>
        <end position="92"/>
    </location>
</feature>
<dbReference type="Proteomes" id="UP001162131">
    <property type="component" value="Unassembled WGS sequence"/>
</dbReference>
<evidence type="ECO:0000256" key="1">
    <source>
        <dbReference type="SAM" id="Coils"/>
    </source>
</evidence>
<keyword evidence="1" id="KW-0175">Coiled coil</keyword>
<reference evidence="2" key="1">
    <citation type="submission" date="2021-09" db="EMBL/GenBank/DDBJ databases">
        <authorList>
            <consortium name="AG Swart"/>
            <person name="Singh M."/>
            <person name="Singh A."/>
            <person name="Seah K."/>
            <person name="Emmerich C."/>
        </authorList>
    </citation>
    <scope>NUCLEOTIDE SEQUENCE</scope>
    <source>
        <strain evidence="2">ATCC30299</strain>
    </source>
</reference>
<accession>A0AAU9IYB9</accession>
<feature type="coiled-coil region" evidence="1">
    <location>
        <begin position="133"/>
        <end position="160"/>
    </location>
</feature>
<dbReference type="EMBL" id="CAJZBQ010000015">
    <property type="protein sequence ID" value="CAG9316275.1"/>
    <property type="molecule type" value="Genomic_DNA"/>
</dbReference>
<sequence>MDRDTLIDEAPTYMSQDEVQNMVQSFQSALGIFTDELEQLRKDNDELHTKLQYESTRDVILSEGQEKINIKYQKVKTELESCNEQINILETALNHGRDLALSAGRAEMYRQYANQIFERTSQEGVNNEITEFIMNLEREIYNLEIENKRSKEVNQKLRNDIGIAFEEEKSNHRCKNCKKEFVPKQNRDGECFYHPGKMKYYSCKGCGEDAYYNCCNKCIKCSPGCRTGKHIAI</sequence>
<name>A0AAU9IYB9_9CILI</name>
<evidence type="ECO:0000313" key="2">
    <source>
        <dbReference type="EMBL" id="CAG9316275.1"/>
    </source>
</evidence>
<evidence type="ECO:0000313" key="3">
    <source>
        <dbReference type="Proteomes" id="UP001162131"/>
    </source>
</evidence>
<protein>
    <submittedName>
        <fullName evidence="2">Uncharacterized protein</fullName>
    </submittedName>
</protein>
<organism evidence="2 3">
    <name type="scientific">Blepharisma stoltei</name>
    <dbReference type="NCBI Taxonomy" id="1481888"/>
    <lineage>
        <taxon>Eukaryota</taxon>
        <taxon>Sar</taxon>
        <taxon>Alveolata</taxon>
        <taxon>Ciliophora</taxon>
        <taxon>Postciliodesmatophora</taxon>
        <taxon>Heterotrichea</taxon>
        <taxon>Heterotrichida</taxon>
        <taxon>Blepharismidae</taxon>
        <taxon>Blepharisma</taxon>
    </lineage>
</organism>
<proteinExistence type="predicted"/>